<dbReference type="Gene3D" id="3.40.50.300">
    <property type="entry name" value="P-loop containing nucleotide triphosphate hydrolases"/>
    <property type="match status" value="1"/>
</dbReference>
<dbReference type="SUPFAM" id="SSF52540">
    <property type="entry name" value="P-loop containing nucleoside triphosphate hydrolases"/>
    <property type="match status" value="2"/>
</dbReference>
<organism evidence="8 9">
    <name type="scientific">Vibrio parahaemolyticus</name>
    <dbReference type="NCBI Taxonomy" id="670"/>
    <lineage>
        <taxon>Bacteria</taxon>
        <taxon>Pseudomonadati</taxon>
        <taxon>Pseudomonadota</taxon>
        <taxon>Gammaproteobacteria</taxon>
        <taxon>Vibrionales</taxon>
        <taxon>Vibrionaceae</taxon>
        <taxon>Vibrio</taxon>
    </lineage>
</organism>
<evidence type="ECO:0000259" key="7">
    <source>
        <dbReference type="PROSITE" id="PS51194"/>
    </source>
</evidence>
<gene>
    <name evidence="8" type="ORF">ACX05_19585</name>
</gene>
<dbReference type="InterPro" id="IPR014001">
    <property type="entry name" value="Helicase_ATP-bd"/>
</dbReference>
<keyword evidence="3 8" id="KW-0347">Helicase</keyword>
<dbReference type="InterPro" id="IPR000330">
    <property type="entry name" value="SNF2_N"/>
</dbReference>
<dbReference type="Pfam" id="PF00176">
    <property type="entry name" value="SNF2-rel_dom"/>
    <property type="match status" value="1"/>
</dbReference>
<dbReference type="GO" id="GO:0005524">
    <property type="term" value="F:ATP binding"/>
    <property type="evidence" value="ECO:0007669"/>
    <property type="project" value="UniProtKB-KW"/>
</dbReference>
<dbReference type="GO" id="GO:0016787">
    <property type="term" value="F:hydrolase activity"/>
    <property type="evidence" value="ECO:0007669"/>
    <property type="project" value="UniProtKB-KW"/>
</dbReference>
<dbReference type="CDD" id="cd18793">
    <property type="entry name" value="SF2_C_SNF"/>
    <property type="match status" value="1"/>
</dbReference>
<feature type="domain" description="Helicase C-terminal" evidence="7">
    <location>
        <begin position="407"/>
        <end position="586"/>
    </location>
</feature>
<evidence type="ECO:0000256" key="2">
    <source>
        <dbReference type="ARBA" id="ARBA00022801"/>
    </source>
</evidence>
<evidence type="ECO:0000256" key="5">
    <source>
        <dbReference type="SAM" id="Coils"/>
    </source>
</evidence>
<feature type="domain" description="Helicase ATP-binding" evidence="6">
    <location>
        <begin position="51"/>
        <end position="217"/>
    </location>
</feature>
<keyword evidence="1" id="KW-0547">Nucleotide-binding</keyword>
<name>A0AAW3ISH2_VIBPH</name>
<proteinExistence type="predicted"/>
<feature type="coiled-coil region" evidence="5">
    <location>
        <begin position="872"/>
        <end position="922"/>
    </location>
</feature>
<dbReference type="InterPro" id="IPR057342">
    <property type="entry name" value="DEXDc_RapA"/>
</dbReference>
<dbReference type="PANTHER" id="PTHR10799">
    <property type="entry name" value="SNF2/RAD54 HELICASE FAMILY"/>
    <property type="match status" value="1"/>
</dbReference>
<dbReference type="InterPro" id="IPR049730">
    <property type="entry name" value="SNF2/RAD54-like_C"/>
</dbReference>
<evidence type="ECO:0000313" key="8">
    <source>
        <dbReference type="EMBL" id="KOY26733.1"/>
    </source>
</evidence>
<dbReference type="Pfam" id="PF00271">
    <property type="entry name" value="Helicase_C"/>
    <property type="match status" value="1"/>
</dbReference>
<dbReference type="PROSITE" id="PS51194">
    <property type="entry name" value="HELICASE_CTER"/>
    <property type="match status" value="1"/>
</dbReference>
<dbReference type="SMART" id="SM00487">
    <property type="entry name" value="DEXDc"/>
    <property type="match status" value="1"/>
</dbReference>
<comment type="caution">
    <text evidence="8">The sequence shown here is derived from an EMBL/GenBank/DDBJ whole genome shotgun (WGS) entry which is preliminary data.</text>
</comment>
<dbReference type="InterPro" id="IPR001650">
    <property type="entry name" value="Helicase_C-like"/>
</dbReference>
<dbReference type="RefSeq" id="WP_042764193.1">
    <property type="nucleotide sequence ID" value="NZ_JAMQAC010000063.1"/>
</dbReference>
<dbReference type="EMBL" id="LIRS01000109">
    <property type="protein sequence ID" value="KOY26733.1"/>
    <property type="molecule type" value="Genomic_DNA"/>
</dbReference>
<protein>
    <submittedName>
        <fullName evidence="8">ATP-dependent helicase</fullName>
    </submittedName>
</protein>
<accession>A0AAW3ISH2</accession>
<dbReference type="Proteomes" id="UP000037697">
    <property type="component" value="Unassembled WGS sequence"/>
</dbReference>
<keyword evidence="4" id="KW-0067">ATP-binding</keyword>
<evidence type="ECO:0000256" key="3">
    <source>
        <dbReference type="ARBA" id="ARBA00022806"/>
    </source>
</evidence>
<reference evidence="8 9" key="1">
    <citation type="submission" date="2015-07" db="EMBL/GenBank/DDBJ databases">
        <title>Foodborne Vibrio parahaemolyticus Isolates.</title>
        <authorList>
            <person name="Ronholm J."/>
            <person name="Petronella N."/>
            <person name="Kenwell R."/>
            <person name="Banerjee S."/>
        </authorList>
    </citation>
    <scope>NUCLEOTIDE SEQUENCE [LARGE SCALE GENOMIC DNA]</scope>
    <source>
        <strain evidence="8 9">HS-06-05</strain>
    </source>
</reference>
<evidence type="ECO:0000259" key="6">
    <source>
        <dbReference type="PROSITE" id="PS51192"/>
    </source>
</evidence>
<sequence length="966" mass="110710">MLNNITPYHAKYFAHELTIRHAENGVDKLSQSLFDASVDLNPHQIHAALFALNNPLSKGVVLADEVGLGKTIEAGLVLSQYWAERKRRILIICPASLRRQWAQELADKFNLPAQVLDAKTWRININSGQANPLANQCISIMSYHYAARMEAQLMLEPWDIVVIDEAHKLRNAYRVSNKMGQTLRRALEGSKKLLLTATPLQNSLMELYGLSTIIDDQIFGDERSFKQQFVNNESALVHLKQRLNGFIQRTLRKDVLEYVRYTQRQTLTVPFTPSIAEIELYESISALLEKEESYALPKNQRHLTGLILRKLLASSSHAVLNTLETIKRRLVDLKVQAKSELDLISELVETDDLGEEYSEFMYDAQSVTTEQDIDLELLGAEIVELEHYIEQAKSITTDSKTQALLTALNQGFAKMEEMEAPRKVIIFTESKRTQEYLARFLEVNGFADKLVTFSGSNSHPEATKIYQQWLVENQGSDKVSGSPQIDRRTALIDYFRHHAEVMIATEAAAEGVNLQFCSLLINYDLPWNPQRVEQRIGRCHRYGQEFDVVVINFLNEANQADQRVLELLTEKFHLFDGVFGASDDVLGSIESGIDFEKRIQHIYETCRQPAEIEAAFDQLQKELETEINQKMRETQQLLLENFDEDIHDLLKIQLDAAQQRLDKVGRWFWQLSCHELADVAEINSSNHSLNLKQSINNAPAGIYQLVRRGQQSSTDESDKLPHAHILRITHPIGEWVIDRALERKLPVAKIVFDYSNHPNKISMLESYIGSSGVLSLQRFSVESLERSEDHLLFAAQNQIGEILPSEVSQKLMQLNGSVQGDVTEQDLAHQFPGYQVALSDVFTLARHTIEKQVNERNLGFFEQEVSKLDAWADDLKEGIEQSIKELDKQIKQVRREAKIVATLEEKLSLQKQQRQLESLRNKSRRELFDRQDEVDERREVLIETLEQKLNKKTDVETLFTISWQLK</sequence>
<keyword evidence="2" id="KW-0378">Hydrolase</keyword>
<dbReference type="GO" id="GO:0004386">
    <property type="term" value="F:helicase activity"/>
    <property type="evidence" value="ECO:0007669"/>
    <property type="project" value="UniProtKB-KW"/>
</dbReference>
<dbReference type="Gene3D" id="3.40.50.10810">
    <property type="entry name" value="Tandem AAA-ATPase domain"/>
    <property type="match status" value="1"/>
</dbReference>
<dbReference type="CDD" id="cd18011">
    <property type="entry name" value="DEXDc_RapA"/>
    <property type="match status" value="1"/>
</dbReference>
<dbReference type="InterPro" id="IPR038718">
    <property type="entry name" value="SNF2-like_sf"/>
</dbReference>
<keyword evidence="5" id="KW-0175">Coiled coil</keyword>
<dbReference type="AlphaFoldDB" id="A0AAW3ISH2"/>
<evidence type="ECO:0000256" key="4">
    <source>
        <dbReference type="ARBA" id="ARBA00022840"/>
    </source>
</evidence>
<evidence type="ECO:0000313" key="9">
    <source>
        <dbReference type="Proteomes" id="UP000037697"/>
    </source>
</evidence>
<dbReference type="SMART" id="SM00490">
    <property type="entry name" value="HELICc"/>
    <property type="match status" value="1"/>
</dbReference>
<dbReference type="InterPro" id="IPR027417">
    <property type="entry name" value="P-loop_NTPase"/>
</dbReference>
<evidence type="ECO:0000256" key="1">
    <source>
        <dbReference type="ARBA" id="ARBA00022741"/>
    </source>
</evidence>
<dbReference type="PROSITE" id="PS51192">
    <property type="entry name" value="HELICASE_ATP_BIND_1"/>
    <property type="match status" value="1"/>
</dbReference>